<reference evidence="2 3" key="1">
    <citation type="journal article" date="2019" name="Int. J. Syst. Evol. Microbiol.">
        <title>The Global Catalogue of Microorganisms (GCM) 10K type strain sequencing project: providing services to taxonomists for standard genome sequencing and annotation.</title>
        <authorList>
            <consortium name="The Broad Institute Genomics Platform"/>
            <consortium name="The Broad Institute Genome Sequencing Center for Infectious Disease"/>
            <person name="Wu L."/>
            <person name="Ma J."/>
        </authorList>
    </citation>
    <scope>NUCLEOTIDE SEQUENCE [LARGE SCALE GENOMIC DNA]</scope>
    <source>
        <strain evidence="2 3">PJ61</strain>
    </source>
</reference>
<evidence type="ECO:0000313" key="3">
    <source>
        <dbReference type="Proteomes" id="UP001596274"/>
    </source>
</evidence>
<gene>
    <name evidence="2" type="ORF">ACFQDD_10115</name>
</gene>
<accession>A0ABD5T972</accession>
<protein>
    <submittedName>
        <fullName evidence="2">PRC-barrel domain containing protein</fullName>
    </submittedName>
</protein>
<dbReference type="AlphaFoldDB" id="A0ABD5T972"/>
<keyword evidence="3" id="KW-1185">Reference proteome</keyword>
<name>A0ABD5T972_9EURY</name>
<evidence type="ECO:0000313" key="2">
    <source>
        <dbReference type="EMBL" id="MFC6771865.1"/>
    </source>
</evidence>
<dbReference type="EMBL" id="JBHSWT010000538">
    <property type="protein sequence ID" value="MFC6771865.1"/>
    <property type="molecule type" value="Genomic_DNA"/>
</dbReference>
<feature type="region of interest" description="Disordered" evidence="1">
    <location>
        <begin position="40"/>
        <end position="59"/>
    </location>
</feature>
<sequence>MARTQPTSADEGKRVVAANNEAVGTVSEVTDDTVYVESDPALSEQTRSKLGGVDADATEFPLHPDRIEEVTDDEVRVAVESPDETA</sequence>
<organism evidence="2 3">
    <name type="scientific">Halorubrum pallidum</name>
    <dbReference type="NCBI Taxonomy" id="1526114"/>
    <lineage>
        <taxon>Archaea</taxon>
        <taxon>Methanobacteriati</taxon>
        <taxon>Methanobacteriota</taxon>
        <taxon>Stenosarchaea group</taxon>
        <taxon>Halobacteria</taxon>
        <taxon>Halobacteriales</taxon>
        <taxon>Haloferacaceae</taxon>
        <taxon>Halorubrum</taxon>
    </lineage>
</organism>
<evidence type="ECO:0000256" key="1">
    <source>
        <dbReference type="SAM" id="MobiDB-lite"/>
    </source>
</evidence>
<dbReference type="Proteomes" id="UP001596274">
    <property type="component" value="Unassembled WGS sequence"/>
</dbReference>
<comment type="caution">
    <text evidence="2">The sequence shown here is derived from an EMBL/GenBank/DDBJ whole genome shotgun (WGS) entry which is preliminary data.</text>
</comment>
<proteinExistence type="predicted"/>